<evidence type="ECO:0000256" key="3">
    <source>
        <dbReference type="ARBA" id="ARBA00022692"/>
    </source>
</evidence>
<feature type="transmembrane region" description="Helical" evidence="6">
    <location>
        <begin position="291"/>
        <end position="311"/>
    </location>
</feature>
<organism evidence="7 8">
    <name type="scientific">Caproiciproducens galactitolivorans</name>
    <dbReference type="NCBI Taxonomy" id="642589"/>
    <lineage>
        <taxon>Bacteria</taxon>
        <taxon>Bacillati</taxon>
        <taxon>Bacillota</taxon>
        <taxon>Clostridia</taxon>
        <taxon>Eubacteriales</taxon>
        <taxon>Acutalibacteraceae</taxon>
        <taxon>Caproiciproducens</taxon>
    </lineage>
</organism>
<comment type="subcellular location">
    <subcellularLocation>
        <location evidence="1">Cell membrane</location>
        <topology evidence="1">Multi-pass membrane protein</topology>
    </subcellularLocation>
</comment>
<feature type="transmembrane region" description="Helical" evidence="6">
    <location>
        <begin position="12"/>
        <end position="30"/>
    </location>
</feature>
<reference evidence="7 8" key="1">
    <citation type="submission" date="2019-04" db="EMBL/GenBank/DDBJ databases">
        <authorList>
            <person name="Poehlein A."/>
            <person name="Bengelsdorf F.R."/>
            <person name="Duerre P."/>
            <person name="Daniel R."/>
        </authorList>
    </citation>
    <scope>NUCLEOTIDE SEQUENCE [LARGE SCALE GENOMIC DNA]</scope>
    <source>
        <strain evidence="7 8">BS-1</strain>
    </source>
</reference>
<dbReference type="AlphaFoldDB" id="A0A4Z0XWR4"/>
<dbReference type="GO" id="GO:0005886">
    <property type="term" value="C:plasma membrane"/>
    <property type="evidence" value="ECO:0007669"/>
    <property type="project" value="UniProtKB-SubCell"/>
</dbReference>
<gene>
    <name evidence="7" type="primary">livH_2</name>
    <name evidence="7" type="ORF">CAGA_20210</name>
</gene>
<evidence type="ECO:0000256" key="4">
    <source>
        <dbReference type="ARBA" id="ARBA00022989"/>
    </source>
</evidence>
<evidence type="ECO:0000313" key="7">
    <source>
        <dbReference type="EMBL" id="TGJ75814.1"/>
    </source>
</evidence>
<evidence type="ECO:0000313" key="8">
    <source>
        <dbReference type="Proteomes" id="UP000297714"/>
    </source>
</evidence>
<keyword evidence="8" id="KW-1185">Reference proteome</keyword>
<dbReference type="GO" id="GO:0015658">
    <property type="term" value="F:branched-chain amino acid transmembrane transporter activity"/>
    <property type="evidence" value="ECO:0007669"/>
    <property type="project" value="InterPro"/>
</dbReference>
<dbReference type="RefSeq" id="WP_207669572.1">
    <property type="nucleotide sequence ID" value="NZ_JAJUFJ010000009.1"/>
</dbReference>
<protein>
    <submittedName>
        <fullName evidence="7">High-affinity branched-chain amino acid transport system permease protein LivH</fullName>
    </submittedName>
</protein>
<feature type="transmembrane region" description="Helical" evidence="6">
    <location>
        <begin position="98"/>
        <end position="119"/>
    </location>
</feature>
<feature type="transmembrane region" description="Helical" evidence="6">
    <location>
        <begin position="126"/>
        <end position="146"/>
    </location>
</feature>
<dbReference type="Proteomes" id="UP000297714">
    <property type="component" value="Unassembled WGS sequence"/>
</dbReference>
<accession>A0A4Z0XWR4</accession>
<keyword evidence="4 6" id="KW-1133">Transmembrane helix</keyword>
<feature type="transmembrane region" description="Helical" evidence="6">
    <location>
        <begin position="42"/>
        <end position="59"/>
    </location>
</feature>
<feature type="transmembrane region" description="Helical" evidence="6">
    <location>
        <begin position="254"/>
        <end position="279"/>
    </location>
</feature>
<name>A0A4Z0XWR4_9FIRM</name>
<evidence type="ECO:0000256" key="5">
    <source>
        <dbReference type="ARBA" id="ARBA00023136"/>
    </source>
</evidence>
<dbReference type="PANTHER" id="PTHR30482:SF10">
    <property type="entry name" value="HIGH-AFFINITY BRANCHED-CHAIN AMINO ACID TRANSPORT PROTEIN BRAE"/>
    <property type="match status" value="1"/>
</dbReference>
<evidence type="ECO:0000256" key="1">
    <source>
        <dbReference type="ARBA" id="ARBA00004651"/>
    </source>
</evidence>
<feature type="transmembrane region" description="Helical" evidence="6">
    <location>
        <begin position="166"/>
        <end position="186"/>
    </location>
</feature>
<keyword evidence="2" id="KW-1003">Cell membrane</keyword>
<evidence type="ECO:0000256" key="2">
    <source>
        <dbReference type="ARBA" id="ARBA00022475"/>
    </source>
</evidence>
<feature type="transmembrane region" description="Helical" evidence="6">
    <location>
        <begin position="217"/>
        <end position="234"/>
    </location>
</feature>
<dbReference type="InterPro" id="IPR001851">
    <property type="entry name" value="ABC_transp_permease"/>
</dbReference>
<dbReference type="CDD" id="cd06581">
    <property type="entry name" value="TM_PBP1_LivM_like"/>
    <property type="match status" value="1"/>
</dbReference>
<sequence>MLGISKKKRISYLVNLAIVFLIYFGISTLIAQRVINSYYSDIINMMLINIILAVSLNLVTGLLGQLVLGHAGFMLVGAYSAALFTLNVKLPFTVSFPIALIIGGLAAALSGFIIGVPALRLRGDYLAIITLGFGEIIRVIANNLTITNGAKGLYGMESLNTRHNLTGMFTYIFFIAVFVIFLNFTFGTSRHGRAVIAIREDEIAAEAAGIHTTYYKLLAFVLAAFIAGVAGGLYAHQIGLIDPSKFDFNRSTEILVMVVLGGMGSITGSILSAGVLTILPEALRGFSNYRMLLYSVVLICVMLFRPTGLLGRSEFSLTGAFEKIRSTVGGNKKNAAKKEG</sequence>
<dbReference type="PANTHER" id="PTHR30482">
    <property type="entry name" value="HIGH-AFFINITY BRANCHED-CHAIN AMINO ACID TRANSPORT SYSTEM PERMEASE"/>
    <property type="match status" value="1"/>
</dbReference>
<keyword evidence="5 6" id="KW-0472">Membrane</keyword>
<comment type="caution">
    <text evidence="7">The sequence shown here is derived from an EMBL/GenBank/DDBJ whole genome shotgun (WGS) entry which is preliminary data.</text>
</comment>
<keyword evidence="3 6" id="KW-0812">Transmembrane</keyword>
<feature type="transmembrane region" description="Helical" evidence="6">
    <location>
        <begin position="66"/>
        <end position="86"/>
    </location>
</feature>
<evidence type="ECO:0000256" key="6">
    <source>
        <dbReference type="SAM" id="Phobius"/>
    </source>
</evidence>
<proteinExistence type="predicted"/>
<dbReference type="InterPro" id="IPR043428">
    <property type="entry name" value="LivM-like"/>
</dbReference>
<dbReference type="EMBL" id="SRMQ01000010">
    <property type="protein sequence ID" value="TGJ75814.1"/>
    <property type="molecule type" value="Genomic_DNA"/>
</dbReference>
<dbReference type="Pfam" id="PF02653">
    <property type="entry name" value="BPD_transp_2"/>
    <property type="match status" value="1"/>
</dbReference>